<keyword evidence="2" id="KW-1185">Reference proteome</keyword>
<evidence type="ECO:0000313" key="2">
    <source>
        <dbReference type="Proteomes" id="UP001266305"/>
    </source>
</evidence>
<dbReference type="Proteomes" id="UP001266305">
    <property type="component" value="Unassembled WGS sequence"/>
</dbReference>
<feature type="non-terminal residue" evidence="1">
    <location>
        <position position="1"/>
    </location>
</feature>
<name>A0ABQ9VRI4_SAGOE</name>
<proteinExistence type="predicted"/>
<comment type="caution">
    <text evidence="1">The sequence shown here is derived from an EMBL/GenBank/DDBJ whole genome shotgun (WGS) entry which is preliminary data.</text>
</comment>
<reference evidence="1 2" key="1">
    <citation type="submission" date="2023-05" db="EMBL/GenBank/DDBJ databases">
        <title>B98-5 Cell Line De Novo Hybrid Assembly: An Optical Mapping Approach.</title>
        <authorList>
            <person name="Kananen K."/>
            <person name="Auerbach J.A."/>
            <person name="Kautto E."/>
            <person name="Blachly J.S."/>
        </authorList>
    </citation>
    <scope>NUCLEOTIDE SEQUENCE [LARGE SCALE GENOMIC DNA]</scope>
    <source>
        <strain evidence="1">B95-8</strain>
        <tissue evidence="1">Cell line</tissue>
    </source>
</reference>
<gene>
    <name evidence="1" type="ORF">P7K49_011735</name>
</gene>
<protein>
    <submittedName>
        <fullName evidence="1">Uncharacterized protein</fullName>
    </submittedName>
</protein>
<dbReference type="EMBL" id="JASSZA010000005">
    <property type="protein sequence ID" value="KAK2111988.1"/>
    <property type="molecule type" value="Genomic_DNA"/>
</dbReference>
<organism evidence="1 2">
    <name type="scientific">Saguinus oedipus</name>
    <name type="common">Cotton-top tamarin</name>
    <name type="synonym">Oedipomidas oedipus</name>
    <dbReference type="NCBI Taxonomy" id="9490"/>
    <lineage>
        <taxon>Eukaryota</taxon>
        <taxon>Metazoa</taxon>
        <taxon>Chordata</taxon>
        <taxon>Craniata</taxon>
        <taxon>Vertebrata</taxon>
        <taxon>Euteleostomi</taxon>
        <taxon>Mammalia</taxon>
        <taxon>Eutheria</taxon>
        <taxon>Euarchontoglires</taxon>
        <taxon>Primates</taxon>
        <taxon>Haplorrhini</taxon>
        <taxon>Platyrrhini</taxon>
        <taxon>Cebidae</taxon>
        <taxon>Callitrichinae</taxon>
        <taxon>Saguinus</taxon>
    </lineage>
</organism>
<sequence length="56" mass="6301">PFTLEQNGWEASKNQRLLPLQSATSLTPGPLLQQAQNSIRHISKPGRLTLIQKQEH</sequence>
<evidence type="ECO:0000313" key="1">
    <source>
        <dbReference type="EMBL" id="KAK2111988.1"/>
    </source>
</evidence>
<accession>A0ABQ9VRI4</accession>